<dbReference type="InterPro" id="IPR001638">
    <property type="entry name" value="Solute-binding_3/MltF_N"/>
</dbReference>
<evidence type="ECO:0000259" key="5">
    <source>
        <dbReference type="PROSITE" id="PS50893"/>
    </source>
</evidence>
<dbReference type="InterPro" id="IPR050086">
    <property type="entry name" value="MetN_ABC_transporter-like"/>
</dbReference>
<dbReference type="SMART" id="SM00382">
    <property type="entry name" value="AAA"/>
    <property type="match status" value="1"/>
</dbReference>
<dbReference type="Gene3D" id="3.40.190.10">
    <property type="entry name" value="Periplasmic binding protein-like II"/>
    <property type="match status" value="2"/>
</dbReference>
<accession>A0A1V4SL31</accession>
<dbReference type="Gene3D" id="3.40.50.300">
    <property type="entry name" value="P-loop containing nucleotide triphosphate hydrolases"/>
    <property type="match status" value="1"/>
</dbReference>
<dbReference type="InterPro" id="IPR003593">
    <property type="entry name" value="AAA+_ATPase"/>
</dbReference>
<dbReference type="GO" id="GO:0005524">
    <property type="term" value="F:ATP binding"/>
    <property type="evidence" value="ECO:0007669"/>
    <property type="project" value="UniProtKB-KW"/>
</dbReference>
<dbReference type="FunFam" id="3.40.50.300:FF:000020">
    <property type="entry name" value="Amino acid ABC transporter ATP-binding component"/>
    <property type="match status" value="1"/>
</dbReference>
<dbReference type="PANTHER" id="PTHR43166:SF4">
    <property type="entry name" value="PHOSPHONATES IMPORT ATP-BINDING PROTEIN PHNC"/>
    <property type="match status" value="1"/>
</dbReference>
<dbReference type="PANTHER" id="PTHR43166">
    <property type="entry name" value="AMINO ACID IMPORT ATP-BINDING PROTEIN"/>
    <property type="match status" value="1"/>
</dbReference>
<name>A0A1V4SL31_RUMHU</name>
<comment type="similarity">
    <text evidence="1">Belongs to the ABC transporter superfamily.</text>
</comment>
<dbReference type="PROSITE" id="PS50893">
    <property type="entry name" value="ABC_TRANSPORTER_2"/>
    <property type="match status" value="1"/>
</dbReference>
<dbReference type="AlphaFoldDB" id="A0A1V4SL31"/>
<evidence type="ECO:0000256" key="3">
    <source>
        <dbReference type="ARBA" id="ARBA00022741"/>
    </source>
</evidence>
<keyword evidence="2" id="KW-0813">Transport</keyword>
<organism evidence="6 7">
    <name type="scientific">Ruminiclostridium hungatei</name>
    <name type="common">Clostridium hungatei</name>
    <dbReference type="NCBI Taxonomy" id="48256"/>
    <lineage>
        <taxon>Bacteria</taxon>
        <taxon>Bacillati</taxon>
        <taxon>Bacillota</taxon>
        <taxon>Clostridia</taxon>
        <taxon>Eubacteriales</taxon>
        <taxon>Oscillospiraceae</taxon>
        <taxon>Ruminiclostridium</taxon>
    </lineage>
</organism>
<protein>
    <submittedName>
        <fullName evidence="6">Glutamine transport ATP-binding protein GlnQ</fullName>
    </submittedName>
</protein>
<evidence type="ECO:0000313" key="6">
    <source>
        <dbReference type="EMBL" id="OPX43931.1"/>
    </source>
</evidence>
<dbReference type="Pfam" id="PF00005">
    <property type="entry name" value="ABC_tran"/>
    <property type="match status" value="1"/>
</dbReference>
<proteinExistence type="inferred from homology"/>
<keyword evidence="3" id="KW-0547">Nucleotide-binding</keyword>
<dbReference type="GO" id="GO:0016887">
    <property type="term" value="F:ATP hydrolysis activity"/>
    <property type="evidence" value="ECO:0007669"/>
    <property type="project" value="InterPro"/>
</dbReference>
<feature type="domain" description="ABC transporter" evidence="5">
    <location>
        <begin position="9"/>
        <end position="245"/>
    </location>
</feature>
<comment type="caution">
    <text evidence="6">The sequence shown here is derived from an EMBL/GenBank/DDBJ whole genome shotgun (WGS) entry which is preliminary data.</text>
</comment>
<dbReference type="SMART" id="SM00062">
    <property type="entry name" value="PBPb"/>
    <property type="match status" value="1"/>
</dbReference>
<evidence type="ECO:0000256" key="4">
    <source>
        <dbReference type="ARBA" id="ARBA00022840"/>
    </source>
</evidence>
<dbReference type="PROSITE" id="PS00211">
    <property type="entry name" value="ABC_TRANSPORTER_1"/>
    <property type="match status" value="1"/>
</dbReference>
<dbReference type="InterPro" id="IPR017871">
    <property type="entry name" value="ABC_transporter-like_CS"/>
</dbReference>
<gene>
    <name evidence="6" type="primary">glnQ_3</name>
    <name evidence="6" type="ORF">CLHUN_21740</name>
</gene>
<evidence type="ECO:0000256" key="1">
    <source>
        <dbReference type="ARBA" id="ARBA00005417"/>
    </source>
</evidence>
<keyword evidence="4 6" id="KW-0067">ATP-binding</keyword>
<dbReference type="CDD" id="cd03262">
    <property type="entry name" value="ABC_HisP_GlnQ"/>
    <property type="match status" value="1"/>
</dbReference>
<evidence type="ECO:0000313" key="7">
    <source>
        <dbReference type="Proteomes" id="UP000191554"/>
    </source>
</evidence>
<dbReference type="Pfam" id="PF00497">
    <property type="entry name" value="SBP_bac_3"/>
    <property type="match status" value="1"/>
</dbReference>
<dbReference type="EMBL" id="MZGX01000013">
    <property type="protein sequence ID" value="OPX43931.1"/>
    <property type="molecule type" value="Genomic_DNA"/>
</dbReference>
<dbReference type="InterPro" id="IPR027417">
    <property type="entry name" value="P-loop_NTPase"/>
</dbReference>
<reference evidence="6 7" key="1">
    <citation type="submission" date="2017-03" db="EMBL/GenBank/DDBJ databases">
        <title>Genome sequence of Clostridium hungatei DSM 14427.</title>
        <authorList>
            <person name="Poehlein A."/>
            <person name="Daniel R."/>
        </authorList>
    </citation>
    <scope>NUCLEOTIDE SEQUENCE [LARGE SCALE GENOMIC DNA]</scope>
    <source>
        <strain evidence="6 7">DSM 14427</strain>
    </source>
</reference>
<keyword evidence="7" id="KW-1185">Reference proteome</keyword>
<sequence>MMDKNNPIIKIMNVSKWYNDVQVLKDINLEIHNGEVLVILGPSGSGKSTLLKTINGLESVQAGEVSINNEIYNCRNCKALSRKKRAEVGMVFQQFNLYPHMTALENVTLALRKVKKKTREEALEIAIPILHKVGLDHKSHSYPAQLSGGEQQRVAIARSLAMQPKVMLFDEPTSALDPELINEVLDTIVRLSVDGMTMVIVTHELGFARRVASRVAFLDKGEIIEIDKPHDIIIRPKKERTKMFMKKIFSQKSSLHSVKKSNTINIGIVDNAPPMCFSENGQKMIGFDVDLAYSIAKRLNVSLNLQPVKNKERIEYILSNKIDACIAKLNHTKSRDNLIDFSVSYLQDCKKILMHKENIGPISELAGKDIAYTIDTSTAIEIENCFAEHNWAKPNFIAYSSDAQAYNAMKQRLVAGYASDEIIINHFINNEAEKANFQYHPEVCCYSYFCVGVSENDSEWLNEINNILLDIYDSGEYENIFYKWFKVQNKKFLKPFERWSN</sequence>
<dbReference type="InterPro" id="IPR003439">
    <property type="entry name" value="ABC_transporter-like_ATP-bd"/>
</dbReference>
<dbReference type="SUPFAM" id="SSF53850">
    <property type="entry name" value="Periplasmic binding protein-like II"/>
    <property type="match status" value="1"/>
</dbReference>
<evidence type="ECO:0000256" key="2">
    <source>
        <dbReference type="ARBA" id="ARBA00022448"/>
    </source>
</evidence>
<dbReference type="SUPFAM" id="SSF52540">
    <property type="entry name" value="P-loop containing nucleoside triphosphate hydrolases"/>
    <property type="match status" value="1"/>
</dbReference>
<dbReference type="STRING" id="48256.CLHUN_21740"/>
<dbReference type="OrthoDB" id="9782239at2"/>
<dbReference type="Proteomes" id="UP000191554">
    <property type="component" value="Unassembled WGS sequence"/>
</dbReference>